<gene>
    <name evidence="1" type="ORF">SAMN04487935_1980</name>
</gene>
<keyword evidence="2" id="KW-1185">Reference proteome</keyword>
<dbReference type="OrthoDB" id="1122364at2"/>
<accession>A0A1G8WWN1</accession>
<dbReference type="EMBL" id="FNEZ01000002">
    <property type="protein sequence ID" value="SDJ82768.1"/>
    <property type="molecule type" value="Genomic_DNA"/>
</dbReference>
<dbReference type="STRING" id="1128970.SAMN04487935_1980"/>
<evidence type="ECO:0000313" key="2">
    <source>
        <dbReference type="Proteomes" id="UP000199580"/>
    </source>
</evidence>
<dbReference type="SUPFAM" id="SSF53137">
    <property type="entry name" value="Translational machinery components"/>
    <property type="match status" value="1"/>
</dbReference>
<name>A0A1G8WWN1_9FLAO</name>
<dbReference type="Gene3D" id="3.30.420.60">
    <property type="entry name" value="eRF1 domain 2"/>
    <property type="match status" value="1"/>
</dbReference>
<dbReference type="AlphaFoldDB" id="A0A1G8WWN1"/>
<dbReference type="RefSeq" id="WP_091394465.1">
    <property type="nucleotide sequence ID" value="NZ_BKAI01000004.1"/>
</dbReference>
<reference evidence="1 2" key="1">
    <citation type="submission" date="2016-10" db="EMBL/GenBank/DDBJ databases">
        <authorList>
            <person name="de Groot N.N."/>
        </authorList>
    </citation>
    <scope>NUCLEOTIDE SEQUENCE [LARGE SCALE GENOMIC DNA]</scope>
    <source>
        <strain evidence="1 2">CGMCC 1.10076</strain>
    </source>
</reference>
<organism evidence="1 2">
    <name type="scientific">Flavobacterium noncentrifugens</name>
    <dbReference type="NCBI Taxonomy" id="1128970"/>
    <lineage>
        <taxon>Bacteria</taxon>
        <taxon>Pseudomonadati</taxon>
        <taxon>Bacteroidota</taxon>
        <taxon>Flavobacteriia</taxon>
        <taxon>Flavobacteriales</taxon>
        <taxon>Flavobacteriaceae</taxon>
        <taxon>Flavobacterium</taxon>
    </lineage>
</organism>
<protein>
    <recommendedName>
        <fullName evidence="3">Translational machinery protein</fullName>
    </recommendedName>
</protein>
<evidence type="ECO:0000313" key="1">
    <source>
        <dbReference type="EMBL" id="SDJ82768.1"/>
    </source>
</evidence>
<proteinExistence type="predicted"/>
<sequence>MKTTKKLGIYMDHSTAELIEFSDASKETKTVCSDFNIQDKHETLQRSESEMHNKEQHSQKTYFKQLATSVLEFDQVVLFGPTEAKTELIHFLRQDHKFEKIGIELLTTDKLTQNQQHAFVRDYFKKFDVKFL</sequence>
<dbReference type="Proteomes" id="UP000199580">
    <property type="component" value="Unassembled WGS sequence"/>
</dbReference>
<evidence type="ECO:0008006" key="3">
    <source>
        <dbReference type="Google" id="ProtNLM"/>
    </source>
</evidence>
<dbReference type="InterPro" id="IPR042226">
    <property type="entry name" value="eFR1_2_sf"/>
</dbReference>